<proteinExistence type="predicted"/>
<dbReference type="GO" id="GO:0004497">
    <property type="term" value="F:monooxygenase activity"/>
    <property type="evidence" value="ECO:0007669"/>
    <property type="project" value="InterPro"/>
</dbReference>
<accession>A0AAT9HHN2</accession>
<sequence>MPAEHPHEYADLRDASPATKVRLQLSGKEAWLLTRHEDVKQVLGDPAMSSDAKSPGYPLQFPVPEEVLQFIKFPSRRSTPPSTRCNGAW</sequence>
<name>A0AAT9HHN2_9ACTN</name>
<dbReference type="GO" id="GO:0016705">
    <property type="term" value="F:oxidoreductase activity, acting on paired donors, with incorporation or reduction of molecular oxygen"/>
    <property type="evidence" value="ECO:0007669"/>
    <property type="project" value="InterPro"/>
</dbReference>
<dbReference type="GO" id="GO:0005506">
    <property type="term" value="F:iron ion binding"/>
    <property type="evidence" value="ECO:0007669"/>
    <property type="project" value="InterPro"/>
</dbReference>
<gene>
    <name evidence="1" type="ORF">SHKM778_32610</name>
</gene>
<organism evidence="1">
    <name type="scientific">Streptomyces haneummycinicus</name>
    <dbReference type="NCBI Taxonomy" id="3074435"/>
    <lineage>
        <taxon>Bacteria</taxon>
        <taxon>Bacillati</taxon>
        <taxon>Actinomycetota</taxon>
        <taxon>Actinomycetes</taxon>
        <taxon>Kitasatosporales</taxon>
        <taxon>Streptomycetaceae</taxon>
        <taxon>Streptomyces</taxon>
    </lineage>
</organism>
<protein>
    <recommendedName>
        <fullName evidence="2">Cytochrome P450</fullName>
    </recommendedName>
</protein>
<dbReference type="GO" id="GO:0020037">
    <property type="term" value="F:heme binding"/>
    <property type="evidence" value="ECO:0007669"/>
    <property type="project" value="InterPro"/>
</dbReference>
<evidence type="ECO:0008006" key="2">
    <source>
        <dbReference type="Google" id="ProtNLM"/>
    </source>
</evidence>
<dbReference type="InterPro" id="IPR036396">
    <property type="entry name" value="Cyt_P450_sf"/>
</dbReference>
<reference evidence="1" key="2">
    <citation type="submission" date="2024-07" db="EMBL/GenBank/DDBJ databases">
        <title>Streptomyces haneummycinica sp. nov., a new antibiotic-producing actinobacterium isolated from marine sediment.</title>
        <authorList>
            <person name="Uemura M."/>
            <person name="Hamada M."/>
            <person name="Hirano S."/>
            <person name="Kobayashi K."/>
            <person name="Ohshiro T."/>
            <person name="Kobayashi T."/>
            <person name="Terahara T."/>
        </authorList>
    </citation>
    <scope>NUCLEOTIDE SEQUENCE</scope>
    <source>
        <strain evidence="1">KM77-8</strain>
    </source>
</reference>
<reference evidence="1" key="1">
    <citation type="submission" date="2024-06" db="EMBL/GenBank/DDBJ databases">
        <authorList>
            <consortium name="consrtm"/>
            <person name="Uemura M."/>
            <person name="Terahara T."/>
        </authorList>
    </citation>
    <scope>NUCLEOTIDE SEQUENCE</scope>
    <source>
        <strain evidence="1">KM77-8</strain>
    </source>
</reference>
<evidence type="ECO:0000313" key="1">
    <source>
        <dbReference type="EMBL" id="BFO16873.1"/>
    </source>
</evidence>
<dbReference type="Gene3D" id="1.10.630.10">
    <property type="entry name" value="Cytochrome P450"/>
    <property type="match status" value="1"/>
</dbReference>
<dbReference type="EMBL" id="AP035768">
    <property type="protein sequence ID" value="BFO16873.1"/>
    <property type="molecule type" value="Genomic_DNA"/>
</dbReference>
<dbReference type="AlphaFoldDB" id="A0AAT9HHN2"/>